<evidence type="ECO:0000313" key="2">
    <source>
        <dbReference type="Proteomes" id="UP000243535"/>
    </source>
</evidence>
<dbReference type="EMBL" id="CYHA01000001">
    <property type="protein sequence ID" value="CUA82027.1"/>
    <property type="molecule type" value="Genomic_DNA"/>
</dbReference>
<evidence type="ECO:0000313" key="1">
    <source>
        <dbReference type="EMBL" id="CUA82027.1"/>
    </source>
</evidence>
<keyword evidence="2" id="KW-1185">Reference proteome</keyword>
<dbReference type="AlphaFoldDB" id="A0A0K6GU38"/>
<dbReference type="STRING" id="375574.GCA_001418035_00674"/>
<protein>
    <submittedName>
        <fullName evidence="1">Uncharacterized protein</fullName>
    </submittedName>
</protein>
<proteinExistence type="predicted"/>
<gene>
    <name evidence="1" type="ORF">Ga0061063_0876</name>
</gene>
<organism evidence="1 2">
    <name type="scientific">Gulbenkiania indica</name>
    <dbReference type="NCBI Taxonomy" id="375574"/>
    <lineage>
        <taxon>Bacteria</taxon>
        <taxon>Pseudomonadati</taxon>
        <taxon>Pseudomonadota</taxon>
        <taxon>Betaproteobacteria</taxon>
        <taxon>Neisseriales</taxon>
        <taxon>Chromobacteriaceae</taxon>
        <taxon>Gulbenkiania</taxon>
    </lineage>
</organism>
<accession>A0A0K6GU38</accession>
<reference evidence="2" key="1">
    <citation type="submission" date="2015-08" db="EMBL/GenBank/DDBJ databases">
        <authorList>
            <person name="Varghese N."/>
        </authorList>
    </citation>
    <scope>NUCLEOTIDE SEQUENCE [LARGE SCALE GENOMIC DNA]</scope>
    <source>
        <strain evidence="2">DSM 17901</strain>
    </source>
</reference>
<sequence>MQSASMTLPVVQAFNPICVAEGRTRSKIVLVELVHQALDVLLLAEDSRLVHWDGRILRLHKLTSRKARQILQSPEDFPGFLGVFNHKAMYRDIAEPLGDLLGVRL</sequence>
<dbReference type="Proteomes" id="UP000243535">
    <property type="component" value="Unassembled WGS sequence"/>
</dbReference>
<name>A0A0K6GU38_9NEIS</name>